<evidence type="ECO:0000256" key="5">
    <source>
        <dbReference type="ARBA" id="ARBA00023306"/>
    </source>
</evidence>
<feature type="compositionally biased region" description="Basic residues" evidence="6">
    <location>
        <begin position="119"/>
        <end position="128"/>
    </location>
</feature>
<reference evidence="9 10" key="1">
    <citation type="submission" date="2018-11" db="EMBL/GenBank/DDBJ databases">
        <title>Aerococcus sp. SJQ22, whole genome shotgun sequence.</title>
        <authorList>
            <person name="Sun L."/>
            <person name="Gao X."/>
            <person name="Chen W."/>
            <person name="Huang K."/>
        </authorList>
    </citation>
    <scope>NUCLEOTIDE SEQUENCE [LARGE SCALE GENOMIC DNA]</scope>
    <source>
        <strain evidence="9 10">SJQ22</strain>
    </source>
</reference>
<dbReference type="InterPro" id="IPR005548">
    <property type="entry name" value="Cell_div_FtsQ/DivIB_C"/>
</dbReference>
<evidence type="ECO:0000256" key="6">
    <source>
        <dbReference type="SAM" id="MobiDB-lite"/>
    </source>
</evidence>
<dbReference type="GO" id="GO:0051301">
    <property type="term" value="P:cell division"/>
    <property type="evidence" value="ECO:0007669"/>
    <property type="project" value="UniProtKB-KW"/>
</dbReference>
<dbReference type="Gene3D" id="3.40.50.10960">
    <property type="match status" value="1"/>
</dbReference>
<keyword evidence="2 9" id="KW-0132">Cell division</keyword>
<dbReference type="EMBL" id="RKMG01000008">
    <property type="protein sequence ID" value="RPA60827.1"/>
    <property type="molecule type" value="Genomic_DNA"/>
</dbReference>
<evidence type="ECO:0000313" key="9">
    <source>
        <dbReference type="EMBL" id="RPA60827.1"/>
    </source>
</evidence>
<dbReference type="Proteomes" id="UP000273977">
    <property type="component" value="Unassembled WGS sequence"/>
</dbReference>
<dbReference type="OrthoDB" id="1819027at2"/>
<keyword evidence="3 7" id="KW-0812">Transmembrane</keyword>
<keyword evidence="5" id="KW-0131">Cell cycle</keyword>
<evidence type="ECO:0000256" key="2">
    <source>
        <dbReference type="ARBA" id="ARBA00022618"/>
    </source>
</evidence>
<feature type="domain" description="Cell division protein FtsQ/DivIB C-terminal" evidence="8">
    <location>
        <begin position="234"/>
        <end position="350"/>
    </location>
</feature>
<dbReference type="PANTHER" id="PTHR37820:SF1">
    <property type="entry name" value="CELL DIVISION PROTEIN FTSQ"/>
    <property type="match status" value="1"/>
</dbReference>
<feature type="compositionally biased region" description="Polar residues" evidence="6">
    <location>
        <begin position="38"/>
        <end position="63"/>
    </location>
</feature>
<keyword evidence="7" id="KW-0472">Membrane</keyword>
<feature type="compositionally biased region" description="Basic and acidic residues" evidence="6">
    <location>
        <begin position="66"/>
        <end position="78"/>
    </location>
</feature>
<accession>A0A3N4GHB6</accession>
<organism evidence="9 10">
    <name type="scientific">Aerococcus agrisoli</name>
    <dbReference type="NCBI Taxonomy" id="2487350"/>
    <lineage>
        <taxon>Bacteria</taxon>
        <taxon>Bacillati</taxon>
        <taxon>Bacillota</taxon>
        <taxon>Bacilli</taxon>
        <taxon>Lactobacillales</taxon>
        <taxon>Aerococcaceae</taxon>
        <taxon>Aerococcus</taxon>
    </lineage>
</organism>
<comment type="caution">
    <text evidence="9">The sequence shown here is derived from an EMBL/GenBank/DDBJ whole genome shotgun (WGS) entry which is preliminary data.</text>
</comment>
<gene>
    <name evidence="9" type="ORF">EF384_03770</name>
</gene>
<feature type="region of interest" description="Disordered" evidence="6">
    <location>
        <begin position="386"/>
        <end position="456"/>
    </location>
</feature>
<evidence type="ECO:0000256" key="3">
    <source>
        <dbReference type="ARBA" id="ARBA00022692"/>
    </source>
</evidence>
<evidence type="ECO:0000256" key="1">
    <source>
        <dbReference type="ARBA" id="ARBA00022475"/>
    </source>
</evidence>
<keyword evidence="4 7" id="KW-1133">Transmembrane helix</keyword>
<proteinExistence type="predicted"/>
<name>A0A3N4GHB6_9LACT</name>
<keyword evidence="10" id="KW-1185">Reference proteome</keyword>
<evidence type="ECO:0000313" key="10">
    <source>
        <dbReference type="Proteomes" id="UP000273977"/>
    </source>
</evidence>
<keyword evidence="1" id="KW-1003">Cell membrane</keyword>
<feature type="transmembrane region" description="Helical" evidence="7">
    <location>
        <begin position="137"/>
        <end position="154"/>
    </location>
</feature>
<evidence type="ECO:0000256" key="4">
    <source>
        <dbReference type="ARBA" id="ARBA00022989"/>
    </source>
</evidence>
<feature type="region of interest" description="Disordered" evidence="6">
    <location>
        <begin position="1"/>
        <end position="128"/>
    </location>
</feature>
<sequence>MDLEEQRKYEHNKKLREQQHKERMAKMKRLEQAKGHHTSATIPNKSNRLRPGNTTDRSKQAQPPRTRHEHDGDQDHAQKQAKASSHSLVPTKKIPKPHLTNLFSKKAQKQPQNPDAGHKINKPKNKEKHVTPWRKRLLFLAPFVISLVISGYFVSPLNHVSSISVEGVDNSEAKLNLSPLKTDMSVFQLGFKTADVEKSIVNQNPSIKSAVVEVENYNQVTVSVSPFRQIGYIKNADFFYPLLENDQILDTPIANLEKELPLFEGFDMANEQERAKMTEAVEAIASLSDDIIQQIDYVSYMGDDTNDDRIALQMVDGNVVVGFISSIGERMSYYNGILKQLDGQTGLIDMEVAIYFTELNAGNNPYASEEDKKAYEESVAAESAATSEVSSSALSSEAVSSDASSASASGTESSVSGASSGADSTSSASAVDAAASTSSTSASSTVESQSQSSSAE</sequence>
<dbReference type="PANTHER" id="PTHR37820">
    <property type="entry name" value="CELL DIVISION PROTEIN DIVIB"/>
    <property type="match status" value="1"/>
</dbReference>
<dbReference type="RefSeq" id="WP_123779653.1">
    <property type="nucleotide sequence ID" value="NZ_RKMG01000008.1"/>
</dbReference>
<feature type="compositionally biased region" description="Basic and acidic residues" evidence="6">
    <location>
        <begin position="15"/>
        <end position="34"/>
    </location>
</feature>
<dbReference type="InterPro" id="IPR050487">
    <property type="entry name" value="FtsQ_DivIB"/>
</dbReference>
<dbReference type="GO" id="GO:0005886">
    <property type="term" value="C:plasma membrane"/>
    <property type="evidence" value="ECO:0007669"/>
    <property type="project" value="TreeGrafter"/>
</dbReference>
<protein>
    <submittedName>
        <fullName evidence="9">Cell division protein FtsQ</fullName>
    </submittedName>
</protein>
<evidence type="ECO:0000259" key="8">
    <source>
        <dbReference type="Pfam" id="PF03799"/>
    </source>
</evidence>
<evidence type="ECO:0000256" key="7">
    <source>
        <dbReference type="SAM" id="Phobius"/>
    </source>
</evidence>
<dbReference type="Pfam" id="PF03799">
    <property type="entry name" value="FtsQ_DivIB_C"/>
    <property type="match status" value="1"/>
</dbReference>
<dbReference type="AlphaFoldDB" id="A0A3N4GHB6"/>